<reference evidence="2" key="2">
    <citation type="submission" date="2023-03" db="EMBL/GenBank/DDBJ databases">
        <authorList>
            <person name="Inwood S.N."/>
            <person name="Skelly J.G."/>
            <person name="Guhlin J."/>
            <person name="Harrop T.W.R."/>
            <person name="Goldson S.G."/>
            <person name="Dearden P.K."/>
        </authorList>
    </citation>
    <scope>NUCLEOTIDE SEQUENCE</scope>
    <source>
        <strain evidence="2">Irish</strain>
        <tissue evidence="2">Whole body</tissue>
    </source>
</reference>
<evidence type="ECO:0000259" key="1">
    <source>
        <dbReference type="PROSITE" id="PS50181"/>
    </source>
</evidence>
<dbReference type="Pfam" id="PF00646">
    <property type="entry name" value="F-box"/>
    <property type="match status" value="1"/>
</dbReference>
<dbReference type="Gene3D" id="1.20.1280.50">
    <property type="match status" value="1"/>
</dbReference>
<evidence type="ECO:0000313" key="3">
    <source>
        <dbReference type="Proteomes" id="UP001168990"/>
    </source>
</evidence>
<dbReference type="SUPFAM" id="SSF81383">
    <property type="entry name" value="F-box domain"/>
    <property type="match status" value="1"/>
</dbReference>
<dbReference type="CDD" id="cd09917">
    <property type="entry name" value="F-box_SF"/>
    <property type="match status" value="1"/>
</dbReference>
<dbReference type="Gene3D" id="3.80.10.10">
    <property type="entry name" value="Ribonuclease Inhibitor"/>
    <property type="match status" value="1"/>
</dbReference>
<sequence length="366" mass="43582">MAGIEILNHDVLREIFSYLDIYDRVRMGLVCKKWHNVVEIMMESIRKMYFNVTKDDKPGRFSQIHHDVLEISTNNPRDLKKPWKKYGNNINEIRIVYLSYESMLPKFYKLLAKSTQLKYVRFKCSKLGTLRLLLEFLPTENLENLSIHLLESEYRVFLPEWNHLMGNVLSKTPKLKALELNYVPISELSSIGGMGTLETLFIATTDLPRLNFDMNELRNLKTLSLSCHEHSPPDIRELMRKCRKLHTLRIMGMYKLPEDAMNEMISLPNLRCLHLFMTSNTCDWHKFSNLEEIKIRDYQWLQMTRDQIISFFQRSKNLKYYDVRSGKDKRFNGLIHQVIREIGYKNNKDFRETWIDFPHISNGLKY</sequence>
<dbReference type="InterPro" id="IPR001810">
    <property type="entry name" value="F-box_dom"/>
</dbReference>
<dbReference type="Proteomes" id="UP001168990">
    <property type="component" value="Unassembled WGS sequence"/>
</dbReference>
<accession>A0AA39KST5</accession>
<feature type="domain" description="F-box" evidence="1">
    <location>
        <begin position="1"/>
        <end position="48"/>
    </location>
</feature>
<evidence type="ECO:0000313" key="2">
    <source>
        <dbReference type="EMBL" id="KAK0172495.1"/>
    </source>
</evidence>
<organism evidence="2 3">
    <name type="scientific">Microctonus aethiopoides</name>
    <dbReference type="NCBI Taxonomy" id="144406"/>
    <lineage>
        <taxon>Eukaryota</taxon>
        <taxon>Metazoa</taxon>
        <taxon>Ecdysozoa</taxon>
        <taxon>Arthropoda</taxon>
        <taxon>Hexapoda</taxon>
        <taxon>Insecta</taxon>
        <taxon>Pterygota</taxon>
        <taxon>Neoptera</taxon>
        <taxon>Endopterygota</taxon>
        <taxon>Hymenoptera</taxon>
        <taxon>Apocrita</taxon>
        <taxon>Ichneumonoidea</taxon>
        <taxon>Braconidae</taxon>
        <taxon>Euphorinae</taxon>
        <taxon>Microctonus</taxon>
    </lineage>
</organism>
<dbReference type="InterPro" id="IPR036047">
    <property type="entry name" value="F-box-like_dom_sf"/>
</dbReference>
<gene>
    <name evidence="2" type="ORF">PV328_005805</name>
</gene>
<dbReference type="EMBL" id="JAQQBS010000002">
    <property type="protein sequence ID" value="KAK0172495.1"/>
    <property type="molecule type" value="Genomic_DNA"/>
</dbReference>
<comment type="caution">
    <text evidence="2">The sequence shown here is derived from an EMBL/GenBank/DDBJ whole genome shotgun (WGS) entry which is preliminary data.</text>
</comment>
<keyword evidence="3" id="KW-1185">Reference proteome</keyword>
<reference evidence="2" key="1">
    <citation type="journal article" date="2023" name="bioRxiv">
        <title>Scaffold-level genome assemblies of two parasitoid biocontrol wasps reveal the parthenogenesis mechanism and an associated novel virus.</title>
        <authorList>
            <person name="Inwood S."/>
            <person name="Skelly J."/>
            <person name="Guhlin J."/>
            <person name="Harrop T."/>
            <person name="Goldson S."/>
            <person name="Dearden P."/>
        </authorList>
    </citation>
    <scope>NUCLEOTIDE SEQUENCE</scope>
    <source>
        <strain evidence="2">Irish</strain>
        <tissue evidence="2">Whole body</tissue>
    </source>
</reference>
<name>A0AA39KST5_9HYME</name>
<dbReference type="SUPFAM" id="SSF52047">
    <property type="entry name" value="RNI-like"/>
    <property type="match status" value="1"/>
</dbReference>
<protein>
    <recommendedName>
        <fullName evidence="1">F-box domain-containing protein</fullName>
    </recommendedName>
</protein>
<proteinExistence type="predicted"/>
<dbReference type="AlphaFoldDB" id="A0AA39KST5"/>
<dbReference type="InterPro" id="IPR032675">
    <property type="entry name" value="LRR_dom_sf"/>
</dbReference>
<dbReference type="PROSITE" id="PS50181">
    <property type="entry name" value="FBOX"/>
    <property type="match status" value="1"/>
</dbReference>
<dbReference type="SMART" id="SM00256">
    <property type="entry name" value="FBOX"/>
    <property type="match status" value="1"/>
</dbReference>